<evidence type="ECO:0000256" key="12">
    <source>
        <dbReference type="SAM" id="MobiDB-lite"/>
    </source>
</evidence>
<dbReference type="RefSeq" id="XP_031757825.1">
    <property type="nucleotide sequence ID" value="XM_031901965.1"/>
</dbReference>
<evidence type="ECO:0000256" key="9">
    <source>
        <dbReference type="ARBA" id="ARBA00023163"/>
    </source>
</evidence>
<keyword evidence="10" id="KW-0539">Nucleus</keyword>
<dbReference type="GO" id="GO:0006357">
    <property type="term" value="P:regulation of transcription by RNA polymerase II"/>
    <property type="evidence" value="ECO:0000318"/>
    <property type="project" value="GO_Central"/>
</dbReference>
<feature type="domain" description="C2H2-type" evidence="13">
    <location>
        <begin position="418"/>
        <end position="445"/>
    </location>
</feature>
<evidence type="ECO:0000256" key="1">
    <source>
        <dbReference type="ARBA" id="ARBA00004123"/>
    </source>
</evidence>
<evidence type="ECO:0000256" key="6">
    <source>
        <dbReference type="ARBA" id="ARBA00022833"/>
    </source>
</evidence>
<proteinExistence type="inferred from homology"/>
<dbReference type="PANTHER" id="PTHR24394:SF48">
    <property type="entry name" value="ZINC FINGER PROTEIN 771"/>
    <property type="match status" value="1"/>
</dbReference>
<evidence type="ECO:0000256" key="2">
    <source>
        <dbReference type="ARBA" id="ARBA00006991"/>
    </source>
</evidence>
<dbReference type="GO" id="GO:0000981">
    <property type="term" value="F:DNA-binding transcription factor activity, RNA polymerase II-specific"/>
    <property type="evidence" value="ECO:0000318"/>
    <property type="project" value="GO_Central"/>
</dbReference>
<evidence type="ECO:0000313" key="16">
    <source>
        <dbReference type="RefSeq" id="XP_031757825.1"/>
    </source>
</evidence>
<dbReference type="GO" id="GO:0005634">
    <property type="term" value="C:nucleus"/>
    <property type="evidence" value="ECO:0000318"/>
    <property type="project" value="GO_Central"/>
</dbReference>
<dbReference type="FunFam" id="3.30.160.60:FF:000295">
    <property type="entry name" value="zinc finger protein 19"/>
    <property type="match status" value="1"/>
</dbReference>
<dbReference type="Pfam" id="PF01352">
    <property type="entry name" value="KRAB"/>
    <property type="match status" value="1"/>
</dbReference>
<dbReference type="SMART" id="SM00349">
    <property type="entry name" value="KRAB"/>
    <property type="match status" value="1"/>
</dbReference>
<feature type="region of interest" description="Disordered" evidence="12">
    <location>
        <begin position="170"/>
        <end position="222"/>
    </location>
</feature>
<comment type="similarity">
    <text evidence="2">Belongs to the krueppel C2H2-type zinc-finger protein family.</text>
</comment>
<comment type="subcellular location">
    <subcellularLocation>
        <location evidence="1">Nucleus</location>
    </subcellularLocation>
</comment>
<dbReference type="InterPro" id="IPR036236">
    <property type="entry name" value="Znf_C2H2_sf"/>
</dbReference>
<dbReference type="KEGG" id="xtr:100488076"/>
<feature type="domain" description="C2H2-type" evidence="13">
    <location>
        <begin position="502"/>
        <end position="529"/>
    </location>
</feature>
<dbReference type="PROSITE" id="PS50805">
    <property type="entry name" value="KRAB"/>
    <property type="match status" value="1"/>
</dbReference>
<evidence type="ECO:0000259" key="13">
    <source>
        <dbReference type="PROSITE" id="PS50157"/>
    </source>
</evidence>
<evidence type="ECO:0000313" key="15">
    <source>
        <dbReference type="Proteomes" id="UP000008143"/>
    </source>
</evidence>
<feature type="domain" description="KRAB" evidence="14">
    <location>
        <begin position="25"/>
        <end position="96"/>
    </location>
</feature>
<accession>A0A8J1JLD0</accession>
<dbReference type="GO" id="GO:0008270">
    <property type="term" value="F:zinc ion binding"/>
    <property type="evidence" value="ECO:0007669"/>
    <property type="project" value="UniProtKB-KW"/>
</dbReference>
<dbReference type="OrthoDB" id="6077919at2759"/>
<feature type="domain" description="C2H2-type" evidence="13">
    <location>
        <begin position="362"/>
        <end position="389"/>
    </location>
</feature>
<dbReference type="SUPFAM" id="SSF109640">
    <property type="entry name" value="KRAB domain (Kruppel-associated box)"/>
    <property type="match status" value="1"/>
</dbReference>
<evidence type="ECO:0000313" key="17">
    <source>
        <dbReference type="Xenbase" id="XB-GENE-29079059"/>
    </source>
</evidence>
<organism evidence="15 16">
    <name type="scientific">Xenopus tropicalis</name>
    <name type="common">Western clawed frog</name>
    <name type="synonym">Silurana tropicalis</name>
    <dbReference type="NCBI Taxonomy" id="8364"/>
    <lineage>
        <taxon>Eukaryota</taxon>
        <taxon>Metazoa</taxon>
        <taxon>Chordata</taxon>
        <taxon>Craniata</taxon>
        <taxon>Vertebrata</taxon>
        <taxon>Euteleostomi</taxon>
        <taxon>Amphibia</taxon>
        <taxon>Batrachia</taxon>
        <taxon>Anura</taxon>
        <taxon>Pipoidea</taxon>
        <taxon>Pipidae</taxon>
        <taxon>Xenopodinae</taxon>
        <taxon>Xenopus</taxon>
        <taxon>Silurana</taxon>
    </lineage>
</organism>
<dbReference type="Xenbase" id="XB-GENE-29079059">
    <property type="gene designation" value="LOC100488076"/>
</dbReference>
<evidence type="ECO:0000256" key="4">
    <source>
        <dbReference type="ARBA" id="ARBA00022737"/>
    </source>
</evidence>
<name>A0A8J1JLD0_XENTR</name>
<keyword evidence="6" id="KW-0862">Zinc</keyword>
<dbReference type="PROSITE" id="PS00028">
    <property type="entry name" value="ZINC_FINGER_C2H2_1"/>
    <property type="match status" value="8"/>
</dbReference>
<feature type="domain" description="C2H2-type" evidence="13">
    <location>
        <begin position="390"/>
        <end position="417"/>
    </location>
</feature>
<dbReference type="PROSITE" id="PS50157">
    <property type="entry name" value="ZINC_FINGER_C2H2_2"/>
    <property type="match status" value="8"/>
</dbReference>
<keyword evidence="9" id="KW-0804">Transcription</keyword>
<feature type="compositionally biased region" description="Basic and acidic residues" evidence="12">
    <location>
        <begin position="131"/>
        <end position="142"/>
    </location>
</feature>
<dbReference type="GO" id="GO:0000122">
    <property type="term" value="P:negative regulation of transcription by RNA polymerase II"/>
    <property type="evidence" value="ECO:0007669"/>
    <property type="project" value="UniProtKB-ARBA"/>
</dbReference>
<feature type="region of interest" description="Disordered" evidence="12">
    <location>
        <begin position="112"/>
        <end position="142"/>
    </location>
</feature>
<sequence>MNLLMEKHKTGAERSKWATSAMVTVTFHDVAACFEEEEWGIMEEWQRELYRNAMKEIHGVLVDLGYRILNPDLLVKFEKCPDRGKTPSAGSAVLVPDLLLNVEQVKLLPPETTAGKELVRPTGDSRGSRTRKPEHPMKLRQDGDAYYSEPEANERASPVQHELVVVVKKEEDMKEGEEGSPAVGPPDLTQESDPIIKCETVSNCSSDSAPEGEAQRPCGQLPSIGADGENMFLFAEAAGLALNRALPPDYSLENSLELERYLSTFTHPALLLRDPPRPRSEFERGFYENYSMHSKQRLMLMGEKRYRCSECGKGFTRNSHLKAHRRIHTGERPFKCGECDKTFSENSHLTVHLRVHSGEKRYKCHVCEKSFSENSNLIVHQRIHTGEKPYKCPECDICFSQHSSLVRHRRKHSGARPYKCEECDKTFSQKGHLSNHIRTHTGERPYKCGECGKCFSEHSHLTGHQKIHTGEKPYTCDVCHKSFSKISNLKAHQQIHTGYRPYACTQCGKSFTQHSTLVRHHRVHVGKMDSFWHRMYNDSTEANRDPTWRTGLLPQSAEFMETIETIAKLSSGTEEPS</sequence>
<reference evidence="16" key="1">
    <citation type="submission" date="2025-08" db="UniProtKB">
        <authorList>
            <consortium name="RefSeq"/>
        </authorList>
    </citation>
    <scope>IDENTIFICATION</scope>
    <source>
        <strain evidence="16">Nigerian</strain>
        <tissue evidence="16">Liver and blood</tissue>
    </source>
</reference>
<keyword evidence="8" id="KW-0238">DNA-binding</keyword>
<dbReference type="OMA" id="WATSAMV"/>
<evidence type="ECO:0000256" key="5">
    <source>
        <dbReference type="ARBA" id="ARBA00022771"/>
    </source>
</evidence>
<dbReference type="AlphaFoldDB" id="A0A8J1JLD0"/>
<dbReference type="Gene3D" id="6.10.140.140">
    <property type="match status" value="1"/>
</dbReference>
<dbReference type="SMART" id="SM00355">
    <property type="entry name" value="ZnF_C2H2"/>
    <property type="match status" value="8"/>
</dbReference>
<dbReference type="InterPro" id="IPR001909">
    <property type="entry name" value="KRAB"/>
</dbReference>
<keyword evidence="5 11" id="KW-0863">Zinc-finger</keyword>
<dbReference type="Pfam" id="PF00096">
    <property type="entry name" value="zf-C2H2"/>
    <property type="match status" value="8"/>
</dbReference>
<evidence type="ECO:0000256" key="7">
    <source>
        <dbReference type="ARBA" id="ARBA00023015"/>
    </source>
</evidence>
<keyword evidence="15" id="KW-1185">Reference proteome</keyword>
<dbReference type="GeneID" id="100488076"/>
<dbReference type="AGR" id="Xenbase:XB-GENE-29079059"/>
<evidence type="ECO:0000259" key="14">
    <source>
        <dbReference type="PROSITE" id="PS50805"/>
    </source>
</evidence>
<dbReference type="InterPro" id="IPR036051">
    <property type="entry name" value="KRAB_dom_sf"/>
</dbReference>
<gene>
    <name evidence="16 17" type="primary">LOC100488076</name>
</gene>
<dbReference type="Proteomes" id="UP000008143">
    <property type="component" value="Chromosome 5"/>
</dbReference>
<dbReference type="GO" id="GO:0045595">
    <property type="term" value="P:regulation of cell differentiation"/>
    <property type="evidence" value="ECO:0007669"/>
    <property type="project" value="UniProtKB-ARBA"/>
</dbReference>
<evidence type="ECO:0000256" key="3">
    <source>
        <dbReference type="ARBA" id="ARBA00022723"/>
    </source>
</evidence>
<feature type="domain" description="C2H2-type" evidence="13">
    <location>
        <begin position="474"/>
        <end position="501"/>
    </location>
</feature>
<evidence type="ECO:0000256" key="10">
    <source>
        <dbReference type="ARBA" id="ARBA00023242"/>
    </source>
</evidence>
<dbReference type="FunFam" id="3.30.160.60:FF:000416">
    <property type="entry name" value="zinc finger protein 879 isoform X1"/>
    <property type="match status" value="1"/>
</dbReference>
<dbReference type="CDD" id="cd07765">
    <property type="entry name" value="KRAB_A-box"/>
    <property type="match status" value="1"/>
</dbReference>
<dbReference type="FunFam" id="3.30.160.60:FF:000912">
    <property type="entry name" value="Zinc finger protein 660"/>
    <property type="match status" value="1"/>
</dbReference>
<protein>
    <submittedName>
        <fullName evidence="16">Zinc finger protein 436-like</fullName>
    </submittedName>
</protein>
<evidence type="ECO:0000256" key="8">
    <source>
        <dbReference type="ARBA" id="ARBA00023125"/>
    </source>
</evidence>
<keyword evidence="3" id="KW-0479">Metal-binding</keyword>
<dbReference type="FunFam" id="3.30.160.60:FF:000624">
    <property type="entry name" value="zinc finger protein 697"/>
    <property type="match status" value="1"/>
</dbReference>
<dbReference type="FunFam" id="3.30.160.60:FF:002343">
    <property type="entry name" value="Zinc finger protein 33A"/>
    <property type="match status" value="3"/>
</dbReference>
<feature type="domain" description="C2H2-type" evidence="13">
    <location>
        <begin position="334"/>
        <end position="361"/>
    </location>
</feature>
<keyword evidence="7" id="KW-0805">Transcription regulation</keyword>
<evidence type="ECO:0000256" key="11">
    <source>
        <dbReference type="PROSITE-ProRule" id="PRU00042"/>
    </source>
</evidence>
<dbReference type="SUPFAM" id="SSF57667">
    <property type="entry name" value="beta-beta-alpha zinc fingers"/>
    <property type="match status" value="4"/>
</dbReference>
<dbReference type="GO" id="GO:0000978">
    <property type="term" value="F:RNA polymerase II cis-regulatory region sequence-specific DNA binding"/>
    <property type="evidence" value="ECO:0000318"/>
    <property type="project" value="GO_Central"/>
</dbReference>
<dbReference type="PANTHER" id="PTHR24394">
    <property type="entry name" value="ZINC FINGER PROTEIN"/>
    <property type="match status" value="1"/>
</dbReference>
<keyword evidence="4" id="KW-0677">Repeat</keyword>
<dbReference type="Gene3D" id="3.30.160.60">
    <property type="entry name" value="Classic Zinc Finger"/>
    <property type="match status" value="8"/>
</dbReference>
<feature type="domain" description="C2H2-type" evidence="13">
    <location>
        <begin position="306"/>
        <end position="333"/>
    </location>
</feature>
<dbReference type="InterPro" id="IPR013087">
    <property type="entry name" value="Znf_C2H2_type"/>
</dbReference>
<dbReference type="FunFam" id="3.30.160.60:FF:000490">
    <property type="entry name" value="Zinc finger protein 605"/>
    <property type="match status" value="1"/>
</dbReference>
<feature type="domain" description="C2H2-type" evidence="13">
    <location>
        <begin position="446"/>
        <end position="473"/>
    </location>
</feature>